<dbReference type="Proteomes" id="UP000002640">
    <property type="component" value="Unassembled WGS sequence"/>
</dbReference>
<dbReference type="RefSeq" id="XP_009516625.1">
    <property type="nucleotide sequence ID" value="XM_009518330.1"/>
</dbReference>
<dbReference type="SMR" id="G4YQ35"/>
<keyword evidence="6" id="KW-1185">Reference proteome</keyword>
<accession>G4YQ35</accession>
<protein>
    <recommendedName>
        <fullName evidence="4">Ubiquitin-like protease family profile domain-containing protein</fullName>
    </recommendedName>
</protein>
<dbReference type="GO" id="GO:0008234">
    <property type="term" value="F:cysteine-type peptidase activity"/>
    <property type="evidence" value="ECO:0007669"/>
    <property type="project" value="InterPro"/>
</dbReference>
<gene>
    <name evidence="5" type="ORF">PHYSODRAFT_474969</name>
</gene>
<dbReference type="Gene3D" id="3.40.395.10">
    <property type="entry name" value="Adenoviral Proteinase, Chain A"/>
    <property type="match status" value="1"/>
</dbReference>
<name>G4YQ35_PHYSP</name>
<dbReference type="InterPro" id="IPR038765">
    <property type="entry name" value="Papain-like_cys_pep_sf"/>
</dbReference>
<reference evidence="5 6" key="1">
    <citation type="journal article" date="2006" name="Science">
        <title>Phytophthora genome sequences uncover evolutionary origins and mechanisms of pathogenesis.</title>
        <authorList>
            <person name="Tyler B.M."/>
            <person name="Tripathy S."/>
            <person name="Zhang X."/>
            <person name="Dehal P."/>
            <person name="Jiang R.H."/>
            <person name="Aerts A."/>
            <person name="Arredondo F.D."/>
            <person name="Baxter L."/>
            <person name="Bensasson D."/>
            <person name="Beynon J.L."/>
            <person name="Chapman J."/>
            <person name="Damasceno C.M."/>
            <person name="Dorrance A.E."/>
            <person name="Dou D."/>
            <person name="Dickerman A.W."/>
            <person name="Dubchak I.L."/>
            <person name="Garbelotto M."/>
            <person name="Gijzen M."/>
            <person name="Gordon S.G."/>
            <person name="Govers F."/>
            <person name="Grunwald N.J."/>
            <person name="Huang W."/>
            <person name="Ivors K.L."/>
            <person name="Jones R.W."/>
            <person name="Kamoun S."/>
            <person name="Krampis K."/>
            <person name="Lamour K.H."/>
            <person name="Lee M.K."/>
            <person name="McDonald W.H."/>
            <person name="Medina M."/>
            <person name="Meijer H.J."/>
            <person name="Nordberg E.K."/>
            <person name="Maclean D.J."/>
            <person name="Ospina-Giraldo M.D."/>
            <person name="Morris P.F."/>
            <person name="Phuntumart V."/>
            <person name="Putnam N.H."/>
            <person name="Rash S."/>
            <person name="Rose J.K."/>
            <person name="Sakihama Y."/>
            <person name="Salamov A.A."/>
            <person name="Savidor A."/>
            <person name="Scheuring C.F."/>
            <person name="Smith B.M."/>
            <person name="Sobral B.W."/>
            <person name="Terry A."/>
            <person name="Torto-Alalibo T.A."/>
            <person name="Win J."/>
            <person name="Xu Z."/>
            <person name="Zhang H."/>
            <person name="Grigoriev I.V."/>
            <person name="Rokhsar D.S."/>
            <person name="Boore J.L."/>
        </authorList>
    </citation>
    <scope>NUCLEOTIDE SEQUENCE [LARGE SCALE GENOMIC DNA]</scope>
    <source>
        <strain evidence="5 6">P6497</strain>
    </source>
</reference>
<feature type="domain" description="Ubiquitin-like protease family profile" evidence="4">
    <location>
        <begin position="1"/>
        <end position="151"/>
    </location>
</feature>
<evidence type="ECO:0000256" key="1">
    <source>
        <dbReference type="ARBA" id="ARBA00005234"/>
    </source>
</evidence>
<dbReference type="OMA" id="WYLVEED"/>
<dbReference type="GO" id="GO:0006508">
    <property type="term" value="P:proteolysis"/>
    <property type="evidence" value="ECO:0007669"/>
    <property type="project" value="UniProtKB-KW"/>
</dbReference>
<dbReference type="PROSITE" id="PS50600">
    <property type="entry name" value="ULP_PROTEASE"/>
    <property type="match status" value="1"/>
</dbReference>
<evidence type="ECO:0000259" key="4">
    <source>
        <dbReference type="PROSITE" id="PS50600"/>
    </source>
</evidence>
<dbReference type="InterPro" id="IPR003653">
    <property type="entry name" value="Peptidase_C48_C"/>
</dbReference>
<evidence type="ECO:0000256" key="2">
    <source>
        <dbReference type="ARBA" id="ARBA00022670"/>
    </source>
</evidence>
<comment type="similarity">
    <text evidence="1">Belongs to the peptidase C48 family.</text>
</comment>
<dbReference type="EMBL" id="JH159151">
    <property type="protein sequence ID" value="EGZ29350.1"/>
    <property type="molecule type" value="Genomic_DNA"/>
</dbReference>
<keyword evidence="3" id="KW-0378">Hydrolase</keyword>
<dbReference type="KEGG" id="psoj:PHYSODRAFT_474969"/>
<evidence type="ECO:0000313" key="6">
    <source>
        <dbReference type="Proteomes" id="UP000002640"/>
    </source>
</evidence>
<dbReference type="InParanoid" id="G4YQ35"/>
<organism evidence="5 6">
    <name type="scientific">Phytophthora sojae (strain P6497)</name>
    <name type="common">Soybean stem and root rot agent</name>
    <name type="synonym">Phytophthora megasperma f. sp. glycines</name>
    <dbReference type="NCBI Taxonomy" id="1094619"/>
    <lineage>
        <taxon>Eukaryota</taxon>
        <taxon>Sar</taxon>
        <taxon>Stramenopiles</taxon>
        <taxon>Oomycota</taxon>
        <taxon>Peronosporomycetes</taxon>
        <taxon>Peronosporales</taxon>
        <taxon>Peronosporaceae</taxon>
        <taxon>Phytophthora</taxon>
    </lineage>
</organism>
<proteinExistence type="inferred from homology"/>
<sequence>LDLAARGCLSDGTMSMVSTKLFGTDQRVTVVDPAHIGAVLNGALTVNTNELADILAFRATEFIIFPTNCNGNHWCSIMVRQRNETVQVCYYDPMRSNYTMHIRAVAHKLAGLIQAGRRGVKIDTLEYDTDVGTQLNNYNCGIYILLGFEHFIGAPALGELDKKKLQCLRCRYLNMCYQ</sequence>
<feature type="non-terminal residue" evidence="5">
    <location>
        <position position="1"/>
    </location>
</feature>
<keyword evidence="2" id="KW-0645">Protease</keyword>
<dbReference type="AlphaFoldDB" id="G4YQ35"/>
<evidence type="ECO:0000313" key="5">
    <source>
        <dbReference type="EMBL" id="EGZ29350.1"/>
    </source>
</evidence>
<evidence type="ECO:0000256" key="3">
    <source>
        <dbReference type="ARBA" id="ARBA00022801"/>
    </source>
</evidence>
<dbReference type="GeneID" id="20654546"/>
<dbReference type="Pfam" id="PF02902">
    <property type="entry name" value="Peptidase_C48"/>
    <property type="match status" value="1"/>
</dbReference>
<dbReference type="SUPFAM" id="SSF54001">
    <property type="entry name" value="Cysteine proteinases"/>
    <property type="match status" value="1"/>
</dbReference>